<organism evidence="1 2">
    <name type="scientific">Slackia heliotrinireducens (strain ATCC 29202 / DSM 20476 / NCTC 11029 / RHS 1)</name>
    <name type="common">Peptococcus heliotrinreducens</name>
    <dbReference type="NCBI Taxonomy" id="471855"/>
    <lineage>
        <taxon>Bacteria</taxon>
        <taxon>Bacillati</taxon>
        <taxon>Actinomycetota</taxon>
        <taxon>Coriobacteriia</taxon>
        <taxon>Eggerthellales</taxon>
        <taxon>Eggerthellaceae</taxon>
        <taxon>Slackia</taxon>
    </lineage>
</organism>
<evidence type="ECO:0000313" key="1">
    <source>
        <dbReference type="EMBL" id="ACV21329.1"/>
    </source>
</evidence>
<gene>
    <name evidence="1" type="ordered locus">Shel_02610</name>
</gene>
<dbReference type="Proteomes" id="UP000002026">
    <property type="component" value="Chromosome"/>
</dbReference>
<evidence type="ECO:0000313" key="2">
    <source>
        <dbReference type="Proteomes" id="UP000002026"/>
    </source>
</evidence>
<accession>C7N1N7</accession>
<dbReference type="EMBL" id="CP001684">
    <property type="protein sequence ID" value="ACV21329.1"/>
    <property type="molecule type" value="Genomic_DNA"/>
</dbReference>
<reference evidence="1 2" key="1">
    <citation type="journal article" date="2009" name="Stand. Genomic Sci.">
        <title>Complete genome sequence of Slackia heliotrinireducens type strain (RHS 1).</title>
        <authorList>
            <person name="Pukall R."/>
            <person name="Lapidus A."/>
            <person name="Nolan M."/>
            <person name="Copeland A."/>
            <person name="Glavina Del Rio T."/>
            <person name="Lucas S."/>
            <person name="Chen F."/>
            <person name="Tice H."/>
            <person name="Cheng J.F."/>
            <person name="Chertkov O."/>
            <person name="Bruce D."/>
            <person name="Goodwin L."/>
            <person name="Kuske C."/>
            <person name="Brettin T."/>
            <person name="Detter J.C."/>
            <person name="Han C."/>
            <person name="Pitluck S."/>
            <person name="Pati A."/>
            <person name="Mavrommatis K."/>
            <person name="Ivanova N."/>
            <person name="Ovchinnikova G."/>
            <person name="Chen A."/>
            <person name="Palaniappan K."/>
            <person name="Schneider S."/>
            <person name="Rohde M."/>
            <person name="Chain P."/>
            <person name="D'haeseleer P."/>
            <person name="Goker M."/>
            <person name="Bristow J."/>
            <person name="Eisen J.A."/>
            <person name="Markowitz V."/>
            <person name="Kyrpides N.C."/>
            <person name="Klenk H.P."/>
            <person name="Hugenholtz P."/>
        </authorList>
    </citation>
    <scope>NUCLEOTIDE SEQUENCE [LARGE SCALE GENOMIC DNA]</scope>
    <source>
        <strain evidence="2">ATCC 29202 / DSM 20476 / NCTC 11029 / RHS 1</strain>
    </source>
</reference>
<dbReference type="STRING" id="471855.Shel_02610"/>
<name>C7N1N7_SLAHD</name>
<dbReference type="HOGENOM" id="CLU_1712064_0_0_11"/>
<protein>
    <submittedName>
        <fullName evidence="1">Uncharacterized protein</fullName>
    </submittedName>
</protein>
<sequence length="153" mass="16927">MTDKEKLEAMLEESNSYYIRNGEGWLAYRDGIEVEISIPEDGVMRALAHTKTFANDENKAAMVALTGHLSGWLHKVGTLELADDGEVLIYLDRSIDDEAPDHMVTCVSMCYDQDIAPLRAIEQGESPSEAIKRSGDPMQALGLLRALRESLAD</sequence>
<dbReference type="AlphaFoldDB" id="C7N1N7"/>
<dbReference type="RefSeq" id="WP_012797439.1">
    <property type="nucleotide sequence ID" value="NC_013165.1"/>
</dbReference>
<dbReference type="KEGG" id="shi:Shel_02610"/>
<proteinExistence type="predicted"/>
<keyword evidence="2" id="KW-1185">Reference proteome</keyword>